<keyword evidence="5 9" id="KW-0653">Protein transport</keyword>
<protein>
    <recommendedName>
        <fullName evidence="9">Sec-independent protein translocase protein TatA</fullName>
    </recommendedName>
</protein>
<evidence type="ECO:0000313" key="12">
    <source>
        <dbReference type="Proteomes" id="UP000253606"/>
    </source>
</evidence>
<comment type="subunit">
    <text evidence="9">Forms a complex with TatC.</text>
</comment>
<keyword evidence="12" id="KW-1185">Reference proteome</keyword>
<evidence type="ECO:0000256" key="1">
    <source>
        <dbReference type="ARBA" id="ARBA00004162"/>
    </source>
</evidence>
<evidence type="ECO:0000256" key="5">
    <source>
        <dbReference type="ARBA" id="ARBA00022927"/>
    </source>
</evidence>
<evidence type="ECO:0000256" key="8">
    <source>
        <dbReference type="ARBA" id="ARBA00023136"/>
    </source>
</evidence>
<dbReference type="KEGG" id="abas:ACPOL_3811"/>
<evidence type="ECO:0000256" key="4">
    <source>
        <dbReference type="ARBA" id="ARBA00022692"/>
    </source>
</evidence>
<reference evidence="11 12" key="1">
    <citation type="journal article" date="2018" name="Front. Microbiol.">
        <title>Hydrolytic Capabilities as a Key to Environmental Success: Chitinolytic and Cellulolytic Acidobacteria From Acidic Sub-arctic Soils and Boreal Peatlands.</title>
        <authorList>
            <person name="Belova S.E."/>
            <person name="Ravin N.V."/>
            <person name="Pankratov T.A."/>
            <person name="Rakitin A.L."/>
            <person name="Ivanova A.A."/>
            <person name="Beletsky A.V."/>
            <person name="Mardanov A.V."/>
            <person name="Sinninghe Damste J.S."/>
            <person name="Dedysh S.N."/>
        </authorList>
    </citation>
    <scope>NUCLEOTIDE SEQUENCE [LARGE SCALE GENOMIC DNA]</scope>
    <source>
        <strain evidence="11 12">SBC82</strain>
    </source>
</reference>
<keyword evidence="4 9" id="KW-0812">Transmembrane</keyword>
<proteinExistence type="inferred from homology"/>
<keyword evidence="8 9" id="KW-0472">Membrane</keyword>
<dbReference type="EMBL" id="CP030840">
    <property type="protein sequence ID" value="AXC13090.1"/>
    <property type="molecule type" value="Genomic_DNA"/>
</dbReference>
<dbReference type="GO" id="GO:0033281">
    <property type="term" value="C:TAT protein transport complex"/>
    <property type="evidence" value="ECO:0007669"/>
    <property type="project" value="UniProtKB-UniRule"/>
</dbReference>
<dbReference type="Pfam" id="PF02416">
    <property type="entry name" value="TatA_B_E"/>
    <property type="match status" value="1"/>
</dbReference>
<keyword evidence="2 9" id="KW-0813">Transport</keyword>
<evidence type="ECO:0000256" key="9">
    <source>
        <dbReference type="HAMAP-Rule" id="MF_00236"/>
    </source>
</evidence>
<evidence type="ECO:0000313" key="11">
    <source>
        <dbReference type="EMBL" id="AXC13090.1"/>
    </source>
</evidence>
<dbReference type="Proteomes" id="UP000253606">
    <property type="component" value="Chromosome"/>
</dbReference>
<feature type="region of interest" description="Disordered" evidence="10">
    <location>
        <begin position="172"/>
        <end position="198"/>
    </location>
</feature>
<comment type="subcellular location">
    <subcellularLocation>
        <location evidence="1 9">Cell membrane</location>
        <topology evidence="1 9">Single-pass membrane protein</topology>
    </subcellularLocation>
</comment>
<dbReference type="GO" id="GO:0043953">
    <property type="term" value="P:protein transport by the Tat complex"/>
    <property type="evidence" value="ECO:0007669"/>
    <property type="project" value="UniProtKB-UniRule"/>
</dbReference>
<evidence type="ECO:0000256" key="3">
    <source>
        <dbReference type="ARBA" id="ARBA00022475"/>
    </source>
</evidence>
<dbReference type="AlphaFoldDB" id="A0A2Z5G244"/>
<keyword evidence="6 9" id="KW-1133">Transmembrane helix</keyword>
<comment type="similarity">
    <text evidence="9">Belongs to the TatA/E family.</text>
</comment>
<gene>
    <name evidence="9" type="primary">tatA</name>
    <name evidence="11" type="ORF">ACPOL_3811</name>
</gene>
<dbReference type="Gene3D" id="1.20.5.3310">
    <property type="match status" value="1"/>
</dbReference>
<accession>A0A2Z5G244</accession>
<dbReference type="PANTHER" id="PTHR42982">
    <property type="entry name" value="SEC-INDEPENDENT PROTEIN TRANSLOCASE PROTEIN TATA"/>
    <property type="match status" value="1"/>
</dbReference>
<dbReference type="InterPro" id="IPR003369">
    <property type="entry name" value="TatA/B/E"/>
</dbReference>
<sequence length="198" mass="21917">MTPGAMLRTIPTEPTVFQNNPLRFSIQTASDAALRRTPATLKITLRRHFCQTLDLVLNSDTTRASTSFTPCRIGPDASKVCQDIHFAGSARSEYRSSQICVGFVVRQYLEETPSRYRLSGAQTVDFREEFTMFDNLLTPSHLIIVLVIALLIFGPRKLPELGKGLGEGFRGFKEGIKGSPDAPKPETPATKTEVTEVK</sequence>
<keyword evidence="7 9" id="KW-0811">Translocation</keyword>
<evidence type="ECO:0000256" key="6">
    <source>
        <dbReference type="ARBA" id="ARBA00022989"/>
    </source>
</evidence>
<name>A0A2Z5G244_9BACT</name>
<dbReference type="HAMAP" id="MF_00236">
    <property type="entry name" value="TatA_E"/>
    <property type="match status" value="1"/>
</dbReference>
<evidence type="ECO:0000256" key="2">
    <source>
        <dbReference type="ARBA" id="ARBA00022448"/>
    </source>
</evidence>
<dbReference type="PANTHER" id="PTHR42982:SF1">
    <property type="entry name" value="SEC-INDEPENDENT PROTEIN TRANSLOCASE PROTEIN TATA"/>
    <property type="match status" value="1"/>
</dbReference>
<keyword evidence="3 9" id="KW-1003">Cell membrane</keyword>
<evidence type="ECO:0000256" key="7">
    <source>
        <dbReference type="ARBA" id="ARBA00023010"/>
    </source>
</evidence>
<dbReference type="InterPro" id="IPR006312">
    <property type="entry name" value="TatA/E"/>
</dbReference>
<dbReference type="NCBIfam" id="TIGR01411">
    <property type="entry name" value="tatAE"/>
    <property type="match status" value="1"/>
</dbReference>
<dbReference type="GO" id="GO:0008320">
    <property type="term" value="F:protein transmembrane transporter activity"/>
    <property type="evidence" value="ECO:0007669"/>
    <property type="project" value="UniProtKB-UniRule"/>
</dbReference>
<evidence type="ECO:0000256" key="10">
    <source>
        <dbReference type="SAM" id="MobiDB-lite"/>
    </source>
</evidence>
<comment type="function">
    <text evidence="9">Part of the twin-arginine translocation (Tat) system that transports large folded proteins containing a characteristic twin-arginine motif in their signal peptide across membranes. TatA could form the protein-conducting channel of the Tat system.</text>
</comment>
<organism evidence="11 12">
    <name type="scientific">Acidisarcina polymorpha</name>
    <dbReference type="NCBI Taxonomy" id="2211140"/>
    <lineage>
        <taxon>Bacteria</taxon>
        <taxon>Pseudomonadati</taxon>
        <taxon>Acidobacteriota</taxon>
        <taxon>Terriglobia</taxon>
        <taxon>Terriglobales</taxon>
        <taxon>Acidobacteriaceae</taxon>
        <taxon>Acidisarcina</taxon>
    </lineage>
</organism>